<evidence type="ECO:0000256" key="2">
    <source>
        <dbReference type="SAM" id="SignalP"/>
    </source>
</evidence>
<reference evidence="3 4" key="1">
    <citation type="journal article" date="2002" name="Science">
        <title>The genome sequence of the malaria mosquito Anopheles gambiae.</title>
        <authorList>
            <person name="Holt R.A."/>
            <person name="Subramanian G.M."/>
            <person name="Halpern A."/>
            <person name="Sutton G.G."/>
            <person name="Charlab R."/>
            <person name="Nusskern D.R."/>
            <person name="Wincker P."/>
            <person name="Clark A.G."/>
            <person name="Ribeiro J.M."/>
            <person name="Wides R."/>
            <person name="Salzberg S.L."/>
            <person name="Loftus B."/>
            <person name="Yandell M."/>
            <person name="Majoros W.H."/>
            <person name="Rusch D.B."/>
            <person name="Lai Z."/>
            <person name="Kraft C.L."/>
            <person name="Abril J.F."/>
            <person name="Anthouard V."/>
            <person name="Arensburger P."/>
            <person name="Atkinson P.W."/>
            <person name="Baden H."/>
            <person name="de Berardinis V."/>
            <person name="Baldwin D."/>
            <person name="Benes V."/>
            <person name="Biedler J."/>
            <person name="Blass C."/>
            <person name="Bolanos R."/>
            <person name="Boscus D."/>
            <person name="Barnstead M."/>
            <person name="Cai S."/>
            <person name="Center A."/>
            <person name="Chaturverdi K."/>
            <person name="Christophides G.K."/>
            <person name="Chrystal M.A."/>
            <person name="Clamp M."/>
            <person name="Cravchik A."/>
            <person name="Curwen V."/>
            <person name="Dana A."/>
            <person name="Delcher A."/>
            <person name="Dew I."/>
            <person name="Evans C.A."/>
            <person name="Flanigan M."/>
            <person name="Grundschober-Freimoser A."/>
            <person name="Friedli L."/>
            <person name="Gu Z."/>
            <person name="Guan P."/>
            <person name="Guigo R."/>
            <person name="Hillenmeyer M.E."/>
            <person name="Hladun S.L."/>
            <person name="Hogan J.R."/>
            <person name="Hong Y.S."/>
            <person name="Hoover J."/>
            <person name="Jaillon O."/>
            <person name="Ke Z."/>
            <person name="Kodira C."/>
            <person name="Kokoza E."/>
            <person name="Koutsos A."/>
            <person name="Letunic I."/>
            <person name="Levitsky A."/>
            <person name="Liang Y."/>
            <person name="Lin J.J."/>
            <person name="Lobo N.F."/>
            <person name="Lopez J.R."/>
            <person name="Malek J.A."/>
            <person name="McIntosh T.C."/>
            <person name="Meister S."/>
            <person name="Miller J."/>
            <person name="Mobarry C."/>
            <person name="Mongin E."/>
            <person name="Murphy S.D."/>
            <person name="O'Brochta D.A."/>
            <person name="Pfannkoch C."/>
            <person name="Qi R."/>
            <person name="Regier M.A."/>
            <person name="Remington K."/>
            <person name="Shao H."/>
            <person name="Sharakhova M.V."/>
            <person name="Sitter C.D."/>
            <person name="Shetty J."/>
            <person name="Smith T.J."/>
            <person name="Strong R."/>
            <person name="Sun J."/>
            <person name="Thomasova D."/>
            <person name="Ton L.Q."/>
            <person name="Topalis P."/>
            <person name="Tu Z."/>
            <person name="Unger M.F."/>
            <person name="Walenz B."/>
            <person name="Wang A."/>
            <person name="Wang J."/>
            <person name="Wang M."/>
            <person name="Wang X."/>
            <person name="Woodford K.J."/>
            <person name="Wortman J.R."/>
            <person name="Wu M."/>
            <person name="Yao A."/>
            <person name="Zdobnov E.M."/>
            <person name="Zhang H."/>
            <person name="Zhao Q."/>
            <person name="Zhao S."/>
            <person name="Zhu S.C."/>
            <person name="Zhimulev I."/>
            <person name="Coluzzi M."/>
            <person name="della Torre A."/>
            <person name="Roth C.W."/>
            <person name="Louis C."/>
            <person name="Kalush F."/>
            <person name="Mural R.J."/>
            <person name="Myers E.W."/>
            <person name="Adams M.D."/>
            <person name="Smith H.O."/>
            <person name="Broder S."/>
            <person name="Gardner M.J."/>
            <person name="Fraser C.M."/>
            <person name="Birney E."/>
            <person name="Bork P."/>
            <person name="Brey P.T."/>
            <person name="Venter J.C."/>
            <person name="Weissenbach J."/>
            <person name="Kafatos F.C."/>
            <person name="Collins F.H."/>
            <person name="Hoffman S.L."/>
        </authorList>
    </citation>
    <scope>NUCLEOTIDE SEQUENCE [LARGE SCALE GENOMIC DNA]</scope>
    <source>
        <strain evidence="3 4">PEST</strain>
    </source>
</reference>
<keyword evidence="2" id="KW-0732">Signal</keyword>
<reference evidence="3 4" key="2">
    <citation type="journal article" date="2004" name="Trends Parasitol.">
        <title>The Anopheles gambiae genome: an update.</title>
        <authorList>
            <person name="Mongin E."/>
            <person name="Louis C."/>
            <person name="Holt R.A."/>
            <person name="Birney E."/>
            <person name="Collins F.H."/>
        </authorList>
    </citation>
    <scope>NUCLEOTIDE SEQUENCE [LARGE SCALE GENOMIC DNA]</scope>
    <source>
        <strain evidence="3 4">PEST</strain>
    </source>
</reference>
<feature type="chain" id="PRO_5046450505" evidence="2">
    <location>
        <begin position="20"/>
        <end position="561"/>
    </location>
</feature>
<dbReference type="Proteomes" id="UP000007062">
    <property type="component" value="Chromosome X"/>
</dbReference>
<evidence type="ECO:0000313" key="3">
    <source>
        <dbReference type="EnsemblMetazoa" id="AGAP029963.P24"/>
    </source>
</evidence>
<feature type="region of interest" description="Disordered" evidence="1">
    <location>
        <begin position="450"/>
        <end position="476"/>
    </location>
</feature>
<evidence type="ECO:0000256" key="1">
    <source>
        <dbReference type="SAM" id="MobiDB-lite"/>
    </source>
</evidence>
<reference evidence="3" key="3">
    <citation type="submission" date="2025-05" db="UniProtKB">
        <authorList>
            <consortium name="EnsemblMetazoa"/>
        </authorList>
    </citation>
    <scope>IDENTIFICATION</scope>
    <source>
        <strain evidence="3">PEST</strain>
    </source>
</reference>
<dbReference type="EMBL" id="AAAB01008963">
    <property type="status" value="NOT_ANNOTATED_CDS"/>
    <property type="molecule type" value="Genomic_DNA"/>
</dbReference>
<proteinExistence type="predicted"/>
<feature type="signal peptide" evidence="2">
    <location>
        <begin position="1"/>
        <end position="19"/>
    </location>
</feature>
<accession>A0ABK8G7Y1</accession>
<name>A0ABK8G7Y1_ANOGA</name>
<feature type="region of interest" description="Disordered" evidence="1">
    <location>
        <begin position="531"/>
        <end position="561"/>
    </location>
</feature>
<organism evidence="3 4">
    <name type="scientific">Anopheles gambiae</name>
    <name type="common">African malaria mosquito</name>
    <dbReference type="NCBI Taxonomy" id="7165"/>
    <lineage>
        <taxon>Eukaryota</taxon>
        <taxon>Metazoa</taxon>
        <taxon>Ecdysozoa</taxon>
        <taxon>Arthropoda</taxon>
        <taxon>Hexapoda</taxon>
        <taxon>Insecta</taxon>
        <taxon>Pterygota</taxon>
        <taxon>Neoptera</taxon>
        <taxon>Endopterygota</taxon>
        <taxon>Diptera</taxon>
        <taxon>Nematocera</taxon>
        <taxon>Culicoidea</taxon>
        <taxon>Culicidae</taxon>
        <taxon>Anophelinae</taxon>
        <taxon>Anopheles</taxon>
    </lineage>
</organism>
<dbReference type="EnsemblMetazoa" id="AGAP029963.R24">
    <property type="protein sequence ID" value="AGAP029963.P24"/>
    <property type="gene ID" value="AGAP029963"/>
</dbReference>
<protein>
    <submittedName>
        <fullName evidence="3">Uncharacterized protein</fullName>
    </submittedName>
</protein>
<keyword evidence="4" id="KW-1185">Reference proteome</keyword>
<sequence>MQILKVLLVVFLVINITTGFFFKKKKKVYVHHPPAVQQPQYPYGYAYNYYYQPAPYYYYQPTSVNTAPVPATYPEPVHTVAPVAYQQPNYQAASYAGSSHQQPLPAYQAASNAGSLHQQPLPVSHAVNFAGSSHQQATAVSQAASFAGSSTQQALPAFEAVSFNGNSNQQALPAFGSIRLNSNSNQQALPAVESNGNSRNVEVIPSVGFRMGTVTNVIEVLKSEGRHFELPAEIVPINDTAPLPVFTAQSQGRTANTETLSSRIQESEPLLGTVVEEVQQPITVSEDIQDDTAEVIQELPPSVSGGANLIVLPDSAGENIELPVRIEETAGLPADNAGTILVSVNSDQTVSVPETDDQTVGLADASLVAVDLPEANDQSLGLPVADGQTVSLAGASVFNVGSAVNVDQTVDLPVNVDETEGLSLDGDQTLNVPVDDVQTVGLRIGDNTDLSIAGGDTKPATANTRDGSSDESGKANAQPVLSSVAIIPNRLSSNVVTYQLQSPDVEPLSFPEVQQVLQKLLQRDNFDEKRLKKDVTSSGGYKTSKGVQIDPQVSYSRVARQ</sequence>
<evidence type="ECO:0000313" key="4">
    <source>
        <dbReference type="Proteomes" id="UP000007062"/>
    </source>
</evidence>